<sequence length="82" mass="8701">MPLPGCPCQDASARMPLPGCPCQDVPARMSLPGSLPGCPCQDEKEASNENDAARTRAPKFHFLAAVSPHPLLLGRSVLKSDF</sequence>
<evidence type="ECO:0000313" key="2">
    <source>
        <dbReference type="Proteomes" id="UP000654075"/>
    </source>
</evidence>
<reference evidence="1" key="1">
    <citation type="submission" date="2021-02" db="EMBL/GenBank/DDBJ databases">
        <authorList>
            <person name="Dougan E. K."/>
            <person name="Rhodes N."/>
            <person name="Thang M."/>
            <person name="Chan C."/>
        </authorList>
    </citation>
    <scope>NUCLEOTIDE SEQUENCE</scope>
</reference>
<proteinExistence type="predicted"/>
<dbReference type="EMBL" id="CAJNNV010032208">
    <property type="protein sequence ID" value="CAE8639287.1"/>
    <property type="molecule type" value="Genomic_DNA"/>
</dbReference>
<protein>
    <submittedName>
        <fullName evidence="1">Uncharacterized protein</fullName>
    </submittedName>
</protein>
<dbReference type="Proteomes" id="UP000654075">
    <property type="component" value="Unassembled WGS sequence"/>
</dbReference>
<gene>
    <name evidence="1" type="ORF">PGLA1383_LOCUS54332</name>
</gene>
<comment type="caution">
    <text evidence="1">The sequence shown here is derived from an EMBL/GenBank/DDBJ whole genome shotgun (WGS) entry which is preliminary data.</text>
</comment>
<organism evidence="1 2">
    <name type="scientific">Polarella glacialis</name>
    <name type="common">Dinoflagellate</name>
    <dbReference type="NCBI Taxonomy" id="89957"/>
    <lineage>
        <taxon>Eukaryota</taxon>
        <taxon>Sar</taxon>
        <taxon>Alveolata</taxon>
        <taxon>Dinophyceae</taxon>
        <taxon>Suessiales</taxon>
        <taxon>Suessiaceae</taxon>
        <taxon>Polarella</taxon>
    </lineage>
</organism>
<dbReference type="AlphaFoldDB" id="A0A813HNH3"/>
<feature type="non-terminal residue" evidence="1">
    <location>
        <position position="1"/>
    </location>
</feature>
<keyword evidence="2" id="KW-1185">Reference proteome</keyword>
<evidence type="ECO:0000313" key="1">
    <source>
        <dbReference type="EMBL" id="CAE8639287.1"/>
    </source>
</evidence>
<name>A0A813HNH3_POLGL</name>
<accession>A0A813HNH3</accession>